<dbReference type="Proteomes" id="UP000309033">
    <property type="component" value="Unassembled WGS sequence"/>
</dbReference>
<proteinExistence type="predicted"/>
<gene>
    <name evidence="2" type="ORF">FED44_34560</name>
</gene>
<evidence type="ECO:0000256" key="1">
    <source>
        <dbReference type="SAM" id="MobiDB-lite"/>
    </source>
</evidence>
<feature type="region of interest" description="Disordered" evidence="1">
    <location>
        <begin position="1"/>
        <end position="26"/>
    </location>
</feature>
<evidence type="ECO:0000313" key="3">
    <source>
        <dbReference type="Proteomes" id="UP000309033"/>
    </source>
</evidence>
<dbReference type="InterPro" id="IPR046214">
    <property type="entry name" value="DUF6247"/>
</dbReference>
<name>A0A5R8YIV8_9ACTN</name>
<evidence type="ECO:0000313" key="2">
    <source>
        <dbReference type="EMBL" id="TLP51267.1"/>
    </source>
</evidence>
<accession>A0A5R8YIV8</accession>
<sequence>MTAQPHEPGHGRTPEEIRASLRNDRSPRAIRAALPVEDLDAFDRQYREALRKAGDDLDLAPLHECVESWWRHAVLKADRVEYARMIDRAEEIQRRADLGEPTGGVLWDEAFEARLRSRAQKGQ</sequence>
<keyword evidence="3" id="KW-1185">Reference proteome</keyword>
<comment type="caution">
    <text evidence="2">The sequence shown here is derived from an EMBL/GenBank/DDBJ whole genome shotgun (WGS) entry which is preliminary data.</text>
</comment>
<organism evidence="2 3">
    <name type="scientific">Microbispora triticiradicis</name>
    <dbReference type="NCBI Taxonomy" id="2200763"/>
    <lineage>
        <taxon>Bacteria</taxon>
        <taxon>Bacillati</taxon>
        <taxon>Actinomycetota</taxon>
        <taxon>Actinomycetes</taxon>
        <taxon>Streptosporangiales</taxon>
        <taxon>Streptosporangiaceae</taxon>
        <taxon>Microbispora</taxon>
    </lineage>
</organism>
<protein>
    <submittedName>
        <fullName evidence="2">Uncharacterized protein</fullName>
    </submittedName>
</protein>
<dbReference type="OrthoDB" id="3533046at2"/>
<dbReference type="Pfam" id="PF19760">
    <property type="entry name" value="DUF6247"/>
    <property type="match status" value="1"/>
</dbReference>
<dbReference type="EMBL" id="VANP01000024">
    <property type="protein sequence ID" value="TLP51267.1"/>
    <property type="molecule type" value="Genomic_DNA"/>
</dbReference>
<dbReference type="AlphaFoldDB" id="A0A5R8YIV8"/>
<feature type="compositionally biased region" description="Basic and acidic residues" evidence="1">
    <location>
        <begin position="7"/>
        <end position="26"/>
    </location>
</feature>
<reference evidence="2" key="1">
    <citation type="submission" date="2019-05" db="EMBL/GenBank/DDBJ databases">
        <title>Isolation, diversity and antifungal activity of Actinobacteria from wheat.</title>
        <authorList>
            <person name="Yu B."/>
        </authorList>
    </citation>
    <scope>NUCLEOTIDE SEQUENCE [LARGE SCALE GENOMIC DNA]</scope>
    <source>
        <strain evidence="2">NEAU-HEGS1-5</strain>
    </source>
</reference>